<accession>A0ABS3JNM7</accession>
<proteinExistence type="predicted"/>
<comment type="caution">
    <text evidence="1">The sequence shown here is derived from an EMBL/GenBank/DDBJ whole genome shotgun (WGS) entry which is preliminary data.</text>
</comment>
<organism evidence="1 2">
    <name type="scientific">Fibrella forsythiae</name>
    <dbReference type="NCBI Taxonomy" id="2817061"/>
    <lineage>
        <taxon>Bacteria</taxon>
        <taxon>Pseudomonadati</taxon>
        <taxon>Bacteroidota</taxon>
        <taxon>Cytophagia</taxon>
        <taxon>Cytophagales</taxon>
        <taxon>Spirosomataceae</taxon>
        <taxon>Fibrella</taxon>
    </lineage>
</organism>
<dbReference type="RefSeq" id="WP_207331536.1">
    <property type="nucleotide sequence ID" value="NZ_JAFMYW010000008.1"/>
</dbReference>
<dbReference type="EMBL" id="JAFMYW010000008">
    <property type="protein sequence ID" value="MBO0951585.1"/>
    <property type="molecule type" value="Genomic_DNA"/>
</dbReference>
<keyword evidence="2" id="KW-1185">Reference proteome</keyword>
<protein>
    <submittedName>
        <fullName evidence="1">Uncharacterized protein</fullName>
    </submittedName>
</protein>
<gene>
    <name evidence="1" type="ORF">J2I46_23575</name>
</gene>
<name>A0ABS3JNM7_9BACT</name>
<reference evidence="1 2" key="1">
    <citation type="submission" date="2021-03" db="EMBL/GenBank/DDBJ databases">
        <title>Fibrella sp. HMF5405 genome sequencing and assembly.</title>
        <authorList>
            <person name="Kang H."/>
            <person name="Kim H."/>
            <person name="Bae S."/>
            <person name="Joh K."/>
        </authorList>
    </citation>
    <scope>NUCLEOTIDE SEQUENCE [LARGE SCALE GENOMIC DNA]</scope>
    <source>
        <strain evidence="1 2">HMF5405</strain>
    </source>
</reference>
<evidence type="ECO:0000313" key="1">
    <source>
        <dbReference type="EMBL" id="MBO0951585.1"/>
    </source>
</evidence>
<evidence type="ECO:0000313" key="2">
    <source>
        <dbReference type="Proteomes" id="UP000664628"/>
    </source>
</evidence>
<sequence>MNKLTEHQNIYGQKIGVKYYVEKGLKSRRLYYGDKILEGYPLYIRITVKRQSAQIKSVIEHYVPPEKLDEFLQKAPIKPLIQDETNEIKRRILAFKPFDNESFKIAIALQGFSVEKYDIRYIIGSYLIQEYHEARSLDLLGWFCDEYDQYPTRQWLNTAYKIDDTEFNPIDRVARLTFSTREAIHDSLTGILPLSVYNRIRADAVKGSYVEDLVKRYGLPLLRLNQYLENFAVRARRLPTLSLFLSSEFDNLFIEYCDNEEVLFSVRQGFKALCERYGVLNELVENVAY</sequence>
<dbReference type="Proteomes" id="UP000664628">
    <property type="component" value="Unassembled WGS sequence"/>
</dbReference>